<organism evidence="5 6">
    <name type="scientific">Geotalea daltonii (strain DSM 22248 / JCM 15807 / FRC-32)</name>
    <name type="common">Geobacter daltonii</name>
    <dbReference type="NCBI Taxonomy" id="316067"/>
    <lineage>
        <taxon>Bacteria</taxon>
        <taxon>Pseudomonadati</taxon>
        <taxon>Thermodesulfobacteriota</taxon>
        <taxon>Desulfuromonadia</taxon>
        <taxon>Geobacterales</taxon>
        <taxon>Geobacteraceae</taxon>
        <taxon>Geotalea</taxon>
    </lineage>
</organism>
<feature type="domain" description="HTH araC/xylS-type" evidence="4">
    <location>
        <begin position="146"/>
        <end position="244"/>
    </location>
</feature>
<accession>B9M8Q6</accession>
<sequence length="263" mass="28792">MVVIGKPAQDLAGQVQQWWSAQGGTAGGRSFYEIPPDGNMNLIFRFSASGWRMSLLGPRTEKACVEIDEASDYFCLSFNPGQTPRLADVRPSELVDTFADLPGLGGMSSASLADRLYSLRDPLSRKLVMEELVRGSLPLVRDERCRHAATLLKAHGGQLRIDELAAGLGLHVRSLERLFIDHLGVSPKQLARLIRFNRLACALRAGNFASLADIAYACGYADQSHMIREYKEFTGCVPGEIGSCDMRPVAGAPGTRIVHRFRS</sequence>
<dbReference type="SMART" id="SM00342">
    <property type="entry name" value="HTH_ARAC"/>
    <property type="match status" value="1"/>
</dbReference>
<dbReference type="GO" id="GO:0043565">
    <property type="term" value="F:sequence-specific DNA binding"/>
    <property type="evidence" value="ECO:0007669"/>
    <property type="project" value="InterPro"/>
</dbReference>
<keyword evidence="1" id="KW-0805">Transcription regulation</keyword>
<gene>
    <name evidence="5" type="ordered locus">Geob_2047</name>
</gene>
<dbReference type="KEGG" id="geo:Geob_2047"/>
<dbReference type="SUPFAM" id="SSF46689">
    <property type="entry name" value="Homeodomain-like"/>
    <property type="match status" value="1"/>
</dbReference>
<dbReference type="eggNOG" id="COG2207">
    <property type="taxonomic scope" value="Bacteria"/>
</dbReference>
<dbReference type="STRING" id="316067.Geob_2047"/>
<keyword evidence="6" id="KW-1185">Reference proteome</keyword>
<dbReference type="Pfam" id="PF20240">
    <property type="entry name" value="DUF6597"/>
    <property type="match status" value="1"/>
</dbReference>
<keyword evidence="3" id="KW-0804">Transcription</keyword>
<dbReference type="InterPro" id="IPR050204">
    <property type="entry name" value="AraC_XylS_family_regulators"/>
</dbReference>
<evidence type="ECO:0000256" key="3">
    <source>
        <dbReference type="ARBA" id="ARBA00023163"/>
    </source>
</evidence>
<dbReference type="InterPro" id="IPR018060">
    <property type="entry name" value="HTH_AraC"/>
</dbReference>
<protein>
    <submittedName>
        <fullName evidence="5">Helix-turn-helix transcriptional regulator, AraC family</fullName>
    </submittedName>
</protein>
<dbReference type="PANTHER" id="PTHR46796">
    <property type="entry name" value="HTH-TYPE TRANSCRIPTIONAL ACTIVATOR RHAS-RELATED"/>
    <property type="match status" value="1"/>
</dbReference>
<keyword evidence="2" id="KW-0238">DNA-binding</keyword>
<evidence type="ECO:0000256" key="2">
    <source>
        <dbReference type="ARBA" id="ARBA00023125"/>
    </source>
</evidence>
<proteinExistence type="predicted"/>
<dbReference type="GO" id="GO:0003700">
    <property type="term" value="F:DNA-binding transcription factor activity"/>
    <property type="evidence" value="ECO:0007669"/>
    <property type="project" value="InterPro"/>
</dbReference>
<dbReference type="InterPro" id="IPR009057">
    <property type="entry name" value="Homeodomain-like_sf"/>
</dbReference>
<reference evidence="5 6" key="1">
    <citation type="submission" date="2009-01" db="EMBL/GenBank/DDBJ databases">
        <title>Complete sequence of Geobacter sp. FRC-32.</title>
        <authorList>
            <consortium name="US DOE Joint Genome Institute"/>
            <person name="Lucas S."/>
            <person name="Copeland A."/>
            <person name="Lapidus A."/>
            <person name="Glavina del Rio T."/>
            <person name="Dalin E."/>
            <person name="Tice H."/>
            <person name="Bruce D."/>
            <person name="Goodwin L."/>
            <person name="Pitluck S."/>
            <person name="Saunders E."/>
            <person name="Brettin T."/>
            <person name="Detter J.C."/>
            <person name="Han C."/>
            <person name="Larimer F."/>
            <person name="Land M."/>
            <person name="Hauser L."/>
            <person name="Kyrpides N."/>
            <person name="Ovchinnikova G."/>
            <person name="Kostka J."/>
            <person name="Richardson P."/>
        </authorList>
    </citation>
    <scope>NUCLEOTIDE SEQUENCE [LARGE SCALE GENOMIC DNA]</scope>
    <source>
        <strain evidence="6">DSM 22248 / JCM 15807 / FRC-32</strain>
    </source>
</reference>
<dbReference type="Proteomes" id="UP000007721">
    <property type="component" value="Chromosome"/>
</dbReference>
<dbReference type="InterPro" id="IPR046532">
    <property type="entry name" value="DUF6597"/>
</dbReference>
<dbReference type="Pfam" id="PF12833">
    <property type="entry name" value="HTH_18"/>
    <property type="match status" value="1"/>
</dbReference>
<dbReference type="RefSeq" id="WP_012647131.1">
    <property type="nucleotide sequence ID" value="NC_011979.1"/>
</dbReference>
<dbReference type="HOGENOM" id="CLU_066193_0_1_7"/>
<evidence type="ECO:0000256" key="1">
    <source>
        <dbReference type="ARBA" id="ARBA00023015"/>
    </source>
</evidence>
<evidence type="ECO:0000313" key="5">
    <source>
        <dbReference type="EMBL" id="ACM20402.1"/>
    </source>
</evidence>
<evidence type="ECO:0000259" key="4">
    <source>
        <dbReference type="PROSITE" id="PS01124"/>
    </source>
</evidence>
<dbReference type="OrthoDB" id="112032at2"/>
<dbReference type="Gene3D" id="1.10.10.60">
    <property type="entry name" value="Homeodomain-like"/>
    <property type="match status" value="1"/>
</dbReference>
<dbReference type="EMBL" id="CP001390">
    <property type="protein sequence ID" value="ACM20402.1"/>
    <property type="molecule type" value="Genomic_DNA"/>
</dbReference>
<evidence type="ECO:0000313" key="6">
    <source>
        <dbReference type="Proteomes" id="UP000007721"/>
    </source>
</evidence>
<name>B9M8Q6_GEODF</name>
<dbReference type="PROSITE" id="PS01124">
    <property type="entry name" value="HTH_ARAC_FAMILY_2"/>
    <property type="match status" value="1"/>
</dbReference>
<dbReference type="AlphaFoldDB" id="B9M8Q6"/>